<reference evidence="3" key="1">
    <citation type="journal article" date="2019" name="Int. J. Syst. Evol. Microbiol.">
        <title>The Global Catalogue of Microorganisms (GCM) 10K type strain sequencing project: providing services to taxonomists for standard genome sequencing and annotation.</title>
        <authorList>
            <consortium name="The Broad Institute Genomics Platform"/>
            <consortium name="The Broad Institute Genome Sequencing Center for Infectious Disease"/>
            <person name="Wu L."/>
            <person name="Ma J."/>
        </authorList>
    </citation>
    <scope>NUCLEOTIDE SEQUENCE [LARGE SCALE GENOMIC DNA]</scope>
    <source>
        <strain evidence="3">JCM 19015</strain>
    </source>
</reference>
<proteinExistence type="predicted"/>
<accession>A0ABP8ZAJ1</accession>
<evidence type="ECO:0000256" key="1">
    <source>
        <dbReference type="SAM" id="Phobius"/>
    </source>
</evidence>
<comment type="caution">
    <text evidence="2">The sequence shown here is derived from an EMBL/GenBank/DDBJ whole genome shotgun (WGS) entry which is preliminary data.</text>
</comment>
<dbReference type="EMBL" id="BAABLP010000004">
    <property type="protein sequence ID" value="GAA4750379.1"/>
    <property type="molecule type" value="Genomic_DNA"/>
</dbReference>
<keyword evidence="1" id="KW-0472">Membrane</keyword>
<name>A0ABP8ZAJ1_9MICO</name>
<feature type="transmembrane region" description="Helical" evidence="1">
    <location>
        <begin position="47"/>
        <end position="67"/>
    </location>
</feature>
<protein>
    <submittedName>
        <fullName evidence="2">Uncharacterized protein</fullName>
    </submittedName>
</protein>
<keyword evidence="1" id="KW-0812">Transmembrane</keyword>
<evidence type="ECO:0000313" key="2">
    <source>
        <dbReference type="EMBL" id="GAA4750379.1"/>
    </source>
</evidence>
<organism evidence="2 3">
    <name type="scientific">Amnibacterium soli</name>
    <dbReference type="NCBI Taxonomy" id="1282736"/>
    <lineage>
        <taxon>Bacteria</taxon>
        <taxon>Bacillati</taxon>
        <taxon>Actinomycetota</taxon>
        <taxon>Actinomycetes</taxon>
        <taxon>Micrococcales</taxon>
        <taxon>Microbacteriaceae</taxon>
        <taxon>Amnibacterium</taxon>
    </lineage>
</organism>
<evidence type="ECO:0000313" key="3">
    <source>
        <dbReference type="Proteomes" id="UP001500121"/>
    </source>
</evidence>
<feature type="transmembrane region" description="Helical" evidence="1">
    <location>
        <begin position="9"/>
        <end position="27"/>
    </location>
</feature>
<gene>
    <name evidence="2" type="ORF">GCM10025783_23620</name>
</gene>
<keyword evidence="3" id="KW-1185">Reference proteome</keyword>
<dbReference type="RefSeq" id="WP_345481404.1">
    <property type="nucleotide sequence ID" value="NZ_BAABLP010000004.1"/>
</dbReference>
<dbReference type="Proteomes" id="UP001500121">
    <property type="component" value="Unassembled WGS sequence"/>
</dbReference>
<keyword evidence="1" id="KW-1133">Transmembrane helix</keyword>
<sequence>MIDIDWGKFAIVAGVVLLASVVLPLFYSGGVRLLETAGTTSAPARVGAWACFAVCIAAVLFGLWVVVPQFH</sequence>